<dbReference type="SUPFAM" id="SSF52540">
    <property type="entry name" value="P-loop containing nucleoside triphosphate hydrolases"/>
    <property type="match status" value="1"/>
</dbReference>
<organism evidence="3 4">
    <name type="scientific">Mojavia pulchra JT2-VF2</name>
    <dbReference type="NCBI Taxonomy" id="287848"/>
    <lineage>
        <taxon>Bacteria</taxon>
        <taxon>Bacillati</taxon>
        <taxon>Cyanobacteriota</taxon>
        <taxon>Cyanophyceae</taxon>
        <taxon>Nostocales</taxon>
        <taxon>Nostocaceae</taxon>
    </lineage>
</organism>
<reference evidence="3" key="2">
    <citation type="journal article" date="2022" name="Microbiol. Resour. Announc.">
        <title>Metagenome Sequencing to Explore Phylogenomics of Terrestrial Cyanobacteria.</title>
        <authorList>
            <person name="Ward R.D."/>
            <person name="Stajich J.E."/>
            <person name="Johansen J.R."/>
            <person name="Huntemann M."/>
            <person name="Clum A."/>
            <person name="Foster B."/>
            <person name="Foster B."/>
            <person name="Roux S."/>
            <person name="Palaniappan K."/>
            <person name="Varghese N."/>
            <person name="Mukherjee S."/>
            <person name="Reddy T.B.K."/>
            <person name="Daum C."/>
            <person name="Copeland A."/>
            <person name="Chen I.A."/>
            <person name="Ivanova N.N."/>
            <person name="Kyrpides N.C."/>
            <person name="Shapiro N."/>
            <person name="Eloe-Fadrosh E.A."/>
            <person name="Pietrasiak N."/>
        </authorList>
    </citation>
    <scope>NUCLEOTIDE SEQUENCE</scope>
    <source>
        <strain evidence="3">JT2-VF2</strain>
    </source>
</reference>
<feature type="domain" description="G" evidence="1">
    <location>
        <begin position="58"/>
        <end position="165"/>
    </location>
</feature>
<accession>A0A951UJG1</accession>
<evidence type="ECO:0000259" key="1">
    <source>
        <dbReference type="Pfam" id="PF01926"/>
    </source>
</evidence>
<protein>
    <submittedName>
        <fullName evidence="3">50S ribosome-binding GTPase</fullName>
    </submittedName>
</protein>
<evidence type="ECO:0000313" key="4">
    <source>
        <dbReference type="Proteomes" id="UP000715781"/>
    </source>
</evidence>
<reference evidence="3" key="1">
    <citation type="submission" date="2021-05" db="EMBL/GenBank/DDBJ databases">
        <authorList>
            <person name="Pietrasiak N."/>
            <person name="Ward R."/>
            <person name="Stajich J.E."/>
            <person name="Kurbessoian T."/>
        </authorList>
    </citation>
    <scope>NUCLEOTIDE SEQUENCE</scope>
    <source>
        <strain evidence="3">JT2-VF2</strain>
    </source>
</reference>
<dbReference type="Gene3D" id="3.40.50.300">
    <property type="entry name" value="P-loop containing nucleotide triphosphate hydrolases"/>
    <property type="match status" value="1"/>
</dbReference>
<dbReference type="Pfam" id="PF18709">
    <property type="entry name" value="DLP_helical"/>
    <property type="match status" value="1"/>
</dbReference>
<dbReference type="GO" id="GO:0005525">
    <property type="term" value="F:GTP binding"/>
    <property type="evidence" value="ECO:0007669"/>
    <property type="project" value="InterPro"/>
</dbReference>
<comment type="caution">
    <text evidence="3">The sequence shown here is derived from an EMBL/GenBank/DDBJ whole genome shotgun (WGS) entry which is preliminary data.</text>
</comment>
<dbReference type="InterPro" id="IPR006073">
    <property type="entry name" value="GTP-bd"/>
</dbReference>
<dbReference type="AlphaFoldDB" id="A0A951UJG1"/>
<gene>
    <name evidence="3" type="ORF">KME32_33075</name>
</gene>
<name>A0A951UJG1_9NOST</name>
<dbReference type="Proteomes" id="UP000715781">
    <property type="component" value="Unassembled WGS sequence"/>
</dbReference>
<dbReference type="Pfam" id="PF01926">
    <property type="entry name" value="MMR_HSR1"/>
    <property type="match status" value="1"/>
</dbReference>
<dbReference type="InterPro" id="IPR040576">
    <property type="entry name" value="DLP_helical"/>
</dbReference>
<feature type="domain" description="Dynamin-like helical" evidence="2">
    <location>
        <begin position="441"/>
        <end position="538"/>
    </location>
</feature>
<dbReference type="EMBL" id="JAHHHN010000049">
    <property type="protein sequence ID" value="MBW4565833.1"/>
    <property type="molecule type" value="Genomic_DNA"/>
</dbReference>
<dbReference type="InterPro" id="IPR027417">
    <property type="entry name" value="P-loop_NTPase"/>
</dbReference>
<sequence length="588" mass="66395">MNQNKQILDAAAVNEKFKNTLVKFDHILAQGKHIELSAIRKKLREDLKAYHQEGILSLAFVGQYNAGKSTTISAITGRRDIRIDSDIATDKTASYAWNSIKIIDTPGLFTDRKDHDEITYDAINKADLLVFCLTYMLFDSVTVANFKKLAYEKAYRFKMMLIVNKMSDEAGEEAQKIANYRQSLKEAIKPHSLDEFPVCFIDAKDYCEGVDQNDDFLIEISRFQTFLDELNKFVKNRSVLARFDTPIRIALSCVDEAQLICTRDDNQDSAFLEVLTRLSRTVRKERERLRIKVNNIALQMSVAIAKEGTILAAAVGSEQDFTMLNKQTEINVKQHYEKAETQLQDVINTAVEDIRQEVEEFLQGNLVQTFITCLEKRQSISADSVNSDMDLERIKSQINWLKDIGEKAGVEVSNFAKRELLSTASSSGGFLRSMDVAGSGLHQTVLAVGKFVGFDFKPWQAVGIAKNIGNAAMFLGPAVALISLATDAYTAQQEQQREKQMADVRSDITSQFQAIAKDLENQIESQLREFEQQVYGEIEQQIATARQKEESAIAASNTWVKQLLEVRKDFDLILRYITKATVHTAKAH</sequence>
<evidence type="ECO:0000259" key="2">
    <source>
        <dbReference type="Pfam" id="PF18709"/>
    </source>
</evidence>
<evidence type="ECO:0000313" key="3">
    <source>
        <dbReference type="EMBL" id="MBW4565833.1"/>
    </source>
</evidence>
<proteinExistence type="predicted"/>